<sequence>MNKRYTQAQKGSTELDKPNDAEASSKVTAFCYKCGKHGHFRCQCSESSKKTEETLVETWSLSKEDSTDPREGHFALMARGVQWSGPYRTTPDQTVVKTGPDQTE</sequence>
<dbReference type="SUPFAM" id="SSF57756">
    <property type="entry name" value="Retrovirus zinc finger-like domains"/>
    <property type="match status" value="1"/>
</dbReference>
<dbReference type="Proteomes" id="UP001497516">
    <property type="component" value="Chromosome 4"/>
</dbReference>
<name>A0AAV2E9Q6_9ROSI</name>
<feature type="domain" description="CCHC-type" evidence="3">
    <location>
        <begin position="31"/>
        <end position="46"/>
    </location>
</feature>
<dbReference type="AlphaFoldDB" id="A0AAV2E9Q6"/>
<evidence type="ECO:0000313" key="5">
    <source>
        <dbReference type="Proteomes" id="UP001497516"/>
    </source>
</evidence>
<proteinExistence type="predicted"/>
<dbReference type="GO" id="GO:0003676">
    <property type="term" value="F:nucleic acid binding"/>
    <property type="evidence" value="ECO:0007669"/>
    <property type="project" value="InterPro"/>
</dbReference>
<dbReference type="GO" id="GO:0008270">
    <property type="term" value="F:zinc ion binding"/>
    <property type="evidence" value="ECO:0007669"/>
    <property type="project" value="UniProtKB-KW"/>
</dbReference>
<reference evidence="4 5" key="1">
    <citation type="submission" date="2024-04" db="EMBL/GenBank/DDBJ databases">
        <authorList>
            <person name="Fracassetti M."/>
        </authorList>
    </citation>
    <scope>NUCLEOTIDE SEQUENCE [LARGE SCALE GENOMIC DNA]</scope>
</reference>
<feature type="compositionally biased region" description="Polar residues" evidence="2">
    <location>
        <begin position="1"/>
        <end position="12"/>
    </location>
</feature>
<evidence type="ECO:0000259" key="3">
    <source>
        <dbReference type="PROSITE" id="PS50158"/>
    </source>
</evidence>
<keyword evidence="1" id="KW-0863">Zinc-finger</keyword>
<dbReference type="EMBL" id="OZ034817">
    <property type="protein sequence ID" value="CAL1382651.1"/>
    <property type="molecule type" value="Genomic_DNA"/>
</dbReference>
<evidence type="ECO:0000313" key="4">
    <source>
        <dbReference type="EMBL" id="CAL1382651.1"/>
    </source>
</evidence>
<feature type="region of interest" description="Disordered" evidence="2">
    <location>
        <begin position="84"/>
        <end position="104"/>
    </location>
</feature>
<keyword evidence="5" id="KW-1185">Reference proteome</keyword>
<dbReference type="PROSITE" id="PS50158">
    <property type="entry name" value="ZF_CCHC"/>
    <property type="match status" value="1"/>
</dbReference>
<dbReference type="Gene3D" id="4.10.60.10">
    <property type="entry name" value="Zinc finger, CCHC-type"/>
    <property type="match status" value="1"/>
</dbReference>
<evidence type="ECO:0000256" key="1">
    <source>
        <dbReference type="PROSITE-ProRule" id="PRU00047"/>
    </source>
</evidence>
<feature type="region of interest" description="Disordered" evidence="2">
    <location>
        <begin position="1"/>
        <end position="23"/>
    </location>
</feature>
<organism evidence="4 5">
    <name type="scientific">Linum trigynum</name>
    <dbReference type="NCBI Taxonomy" id="586398"/>
    <lineage>
        <taxon>Eukaryota</taxon>
        <taxon>Viridiplantae</taxon>
        <taxon>Streptophyta</taxon>
        <taxon>Embryophyta</taxon>
        <taxon>Tracheophyta</taxon>
        <taxon>Spermatophyta</taxon>
        <taxon>Magnoliopsida</taxon>
        <taxon>eudicotyledons</taxon>
        <taxon>Gunneridae</taxon>
        <taxon>Pentapetalae</taxon>
        <taxon>rosids</taxon>
        <taxon>fabids</taxon>
        <taxon>Malpighiales</taxon>
        <taxon>Linaceae</taxon>
        <taxon>Linum</taxon>
    </lineage>
</organism>
<keyword evidence="1" id="KW-0862">Zinc</keyword>
<keyword evidence="1" id="KW-0479">Metal-binding</keyword>
<evidence type="ECO:0000256" key="2">
    <source>
        <dbReference type="SAM" id="MobiDB-lite"/>
    </source>
</evidence>
<gene>
    <name evidence="4" type="ORF">LTRI10_LOCUS23966</name>
</gene>
<feature type="compositionally biased region" description="Polar residues" evidence="2">
    <location>
        <begin position="90"/>
        <end position="104"/>
    </location>
</feature>
<dbReference type="InterPro" id="IPR001878">
    <property type="entry name" value="Znf_CCHC"/>
</dbReference>
<accession>A0AAV2E9Q6</accession>
<dbReference type="InterPro" id="IPR036875">
    <property type="entry name" value="Znf_CCHC_sf"/>
</dbReference>
<protein>
    <recommendedName>
        <fullName evidence="3">CCHC-type domain-containing protein</fullName>
    </recommendedName>
</protein>